<dbReference type="OrthoDB" id="423343at2759"/>
<accession>A0A8C5WAY0</accession>
<dbReference type="Gene3D" id="2.20.110.10">
    <property type="entry name" value="Histone H3 K4-specific methyltransferase SET7/9 N-terminal domain"/>
    <property type="match status" value="4"/>
</dbReference>
<organism evidence="3 4">
    <name type="scientific">Leptobrachium leishanense</name>
    <name type="common">Leishan spiny toad</name>
    <dbReference type="NCBI Taxonomy" id="445787"/>
    <lineage>
        <taxon>Eukaryota</taxon>
        <taxon>Metazoa</taxon>
        <taxon>Chordata</taxon>
        <taxon>Craniata</taxon>
        <taxon>Vertebrata</taxon>
        <taxon>Euteleostomi</taxon>
        <taxon>Amphibia</taxon>
        <taxon>Batrachia</taxon>
        <taxon>Anura</taxon>
        <taxon>Pelobatoidea</taxon>
        <taxon>Megophryidae</taxon>
        <taxon>Leptobrachium</taxon>
    </lineage>
</organism>
<keyword evidence="4" id="KW-1185">Reference proteome</keyword>
<dbReference type="SMART" id="SM00698">
    <property type="entry name" value="MORN"/>
    <property type="match status" value="8"/>
</dbReference>
<evidence type="ECO:0000313" key="3">
    <source>
        <dbReference type="Ensembl" id="ENSLLEP00000025729.1"/>
    </source>
</evidence>
<dbReference type="Proteomes" id="UP000694569">
    <property type="component" value="Unplaced"/>
</dbReference>
<dbReference type="GeneTree" id="ENSGT00940000161806"/>
<reference evidence="3" key="2">
    <citation type="submission" date="2025-09" db="UniProtKB">
        <authorList>
            <consortium name="Ensembl"/>
        </authorList>
    </citation>
    <scope>IDENTIFICATION</scope>
</reference>
<dbReference type="Pfam" id="PF02493">
    <property type="entry name" value="MORN"/>
    <property type="match status" value="8"/>
</dbReference>
<dbReference type="InterPro" id="IPR003409">
    <property type="entry name" value="MORN"/>
</dbReference>
<keyword evidence="1" id="KW-0677">Repeat</keyword>
<proteinExistence type="predicted"/>
<evidence type="ECO:0000313" key="4">
    <source>
        <dbReference type="Proteomes" id="UP000694569"/>
    </source>
</evidence>
<reference evidence="3" key="1">
    <citation type="submission" date="2025-08" db="UniProtKB">
        <authorList>
            <consortium name="Ensembl"/>
        </authorList>
    </citation>
    <scope>IDENTIFICATION</scope>
</reference>
<feature type="region of interest" description="Disordered" evidence="2">
    <location>
        <begin position="414"/>
        <end position="449"/>
    </location>
</feature>
<evidence type="ECO:0000256" key="2">
    <source>
        <dbReference type="SAM" id="MobiDB-lite"/>
    </source>
</evidence>
<evidence type="ECO:0000256" key="1">
    <source>
        <dbReference type="ARBA" id="ARBA00022737"/>
    </source>
</evidence>
<name>A0A8C5WAY0_9ANUR</name>
<feature type="compositionally biased region" description="Basic and acidic residues" evidence="2">
    <location>
        <begin position="414"/>
        <end position="445"/>
    </location>
</feature>
<dbReference type="SUPFAM" id="SSF82185">
    <property type="entry name" value="Histone H3 K4-specific methyltransferase SET7/9 N-terminal domain"/>
    <property type="match status" value="2"/>
</dbReference>
<dbReference type="PANTHER" id="PTHR43215">
    <property type="entry name" value="RADIAL SPOKE HEAD 1 HOMOLOG"/>
    <property type="match status" value="1"/>
</dbReference>
<dbReference type="AlphaFoldDB" id="A0A8C5WAY0"/>
<dbReference type="PANTHER" id="PTHR43215:SF14">
    <property type="entry name" value="RADIAL SPOKE HEAD 1 HOMOLOG"/>
    <property type="match status" value="1"/>
</dbReference>
<gene>
    <name evidence="3" type="primary">MORN1</name>
</gene>
<sequence>MAAPMALKKASRHYAGEVKKQLRHGYGVYIYSNSFFRYEGEWKNGKKHGRGKFLLKDGSYYEGEFMDGEITGNGLQYWASSGNTYSGDFQNGEPHGFGVMQYKDGGKYEGEFVLGIREGHGLLLDRDGQTYKGGFHKNKKNGEGQLSFRNGDTFEGDWLLDKRQGHGLLRCANGTIYEGQWRNDVFSGQGCMIHGSGVIYDGLWINGHPAVVAKKMVILGEDIMEFVQGPPVELHVQLQNEDGEIVKTENGRLLTITAGIKYMQPVKNQTSNPSETMEEFEGKPFQTPFGYECINYPLMHSPPLVQGQKAILPLTDHSARESSIALLQSVGSDQGNDDVRGAGNDCNGLEENPKLSVPDSDVPLPPPTIRTNNGCAVFRDLVFGPPTDNILHFSALDEIDKKRWKKLNGKVSAEKTEKMTVSQEKIEDSRSEPIAKERKSRKDQQTMDNNFVRPGEYVIMVEEITNPPFLGQRLSPTFKLIRIVPEKPKPKTSRRNTLVPSA</sequence>
<dbReference type="Ensembl" id="ENSLLET00000026714.1">
    <property type="protein sequence ID" value="ENSLLEP00000025729.1"/>
    <property type="gene ID" value="ENSLLEG00000016340.1"/>
</dbReference>
<feature type="region of interest" description="Disordered" evidence="2">
    <location>
        <begin position="331"/>
        <end position="365"/>
    </location>
</feature>
<protein>
    <submittedName>
        <fullName evidence="3">MORN repeat containing 1</fullName>
    </submittedName>
</protein>